<accession>A0A8S1BT81</accession>
<organism evidence="1 2">
    <name type="scientific">Arctia plantaginis</name>
    <name type="common">Wood tiger moth</name>
    <name type="synonym">Phalaena plantaginis</name>
    <dbReference type="NCBI Taxonomy" id="874455"/>
    <lineage>
        <taxon>Eukaryota</taxon>
        <taxon>Metazoa</taxon>
        <taxon>Ecdysozoa</taxon>
        <taxon>Arthropoda</taxon>
        <taxon>Hexapoda</taxon>
        <taxon>Insecta</taxon>
        <taxon>Pterygota</taxon>
        <taxon>Neoptera</taxon>
        <taxon>Endopterygota</taxon>
        <taxon>Lepidoptera</taxon>
        <taxon>Glossata</taxon>
        <taxon>Ditrysia</taxon>
        <taxon>Noctuoidea</taxon>
        <taxon>Erebidae</taxon>
        <taxon>Arctiinae</taxon>
        <taxon>Arctia</taxon>
    </lineage>
</organism>
<dbReference type="AlphaFoldDB" id="A0A8S1BT81"/>
<reference evidence="1 2" key="1">
    <citation type="submission" date="2020-04" db="EMBL/GenBank/DDBJ databases">
        <authorList>
            <person name="Wallbank WR R."/>
            <person name="Pardo Diaz C."/>
            <person name="Kozak K."/>
            <person name="Martin S."/>
            <person name="Jiggins C."/>
            <person name="Moest M."/>
            <person name="Warren A I."/>
            <person name="Byers J.R.P. K."/>
            <person name="Montejo-Kovacevich G."/>
            <person name="Yen C E."/>
        </authorList>
    </citation>
    <scope>NUCLEOTIDE SEQUENCE [LARGE SCALE GENOMIC DNA]</scope>
</reference>
<comment type="caution">
    <text evidence="1">The sequence shown here is derived from an EMBL/GenBank/DDBJ whole genome shotgun (WGS) entry which is preliminary data.</text>
</comment>
<evidence type="ECO:0000313" key="1">
    <source>
        <dbReference type="EMBL" id="CAB3262126.1"/>
    </source>
</evidence>
<proteinExistence type="predicted"/>
<dbReference type="Proteomes" id="UP000494256">
    <property type="component" value="Unassembled WGS sequence"/>
</dbReference>
<name>A0A8S1BT81_ARCPL</name>
<sequence length="223" mass="25427">MVLGVGIRQRLFAKHDSVTFTQAVKLTSSLEEAERDDSAVEGVWREPVREEWVCSTRHRSPRLPIAEHNDSSCRFKGYTCINCQRVLHLRRVCPEYNGHSARGGSAQQYGGPRHRVHFWETGHVTRHYGSSEEDCKDIEESLNIIGLNRYKAVTLSVYIEDKVVNMEWRTGAIHGREGDASGTRPVLVFHRARPVPYALRERIDAELDSMLRAIVIKPDDCSD</sequence>
<dbReference type="EMBL" id="CADEBD010001048">
    <property type="protein sequence ID" value="CAB3262126.1"/>
    <property type="molecule type" value="Genomic_DNA"/>
</dbReference>
<evidence type="ECO:0000313" key="2">
    <source>
        <dbReference type="Proteomes" id="UP000494256"/>
    </source>
</evidence>
<protein>
    <submittedName>
        <fullName evidence="1">Uncharacterized protein</fullName>
    </submittedName>
</protein>
<gene>
    <name evidence="1" type="ORF">APLA_LOCUS17586</name>
</gene>
<dbReference type="OrthoDB" id="7186325at2759"/>